<reference evidence="2 3" key="1">
    <citation type="submission" date="2014-07" db="EMBL/GenBank/DDBJ databases">
        <authorList>
            <person name="Wibberg Daniel"/>
        </authorList>
    </citation>
    <scope>NUCLEOTIDE SEQUENCE [LARGE SCALE GENOMIC DNA]</scope>
</reference>
<proteinExistence type="inferred from homology"/>
<dbReference type="eggNOG" id="COG1809">
    <property type="taxonomic scope" value="Bacteria"/>
</dbReference>
<dbReference type="PANTHER" id="PTHR48413">
    <property type="match status" value="1"/>
</dbReference>
<dbReference type="STRING" id="35841.B4167_0387"/>
<dbReference type="InterPro" id="IPR036112">
    <property type="entry name" value="ComA_synth_sf"/>
</dbReference>
<dbReference type="Gene3D" id="3.20.20.70">
    <property type="entry name" value="Aldolase class I"/>
    <property type="match status" value="1"/>
</dbReference>
<organism evidence="2 3">
    <name type="scientific">Caldibacillus thermoamylovorans</name>
    <dbReference type="NCBI Taxonomy" id="35841"/>
    <lineage>
        <taxon>Bacteria</taxon>
        <taxon>Bacillati</taxon>
        <taxon>Bacillota</taxon>
        <taxon>Bacilli</taxon>
        <taxon>Bacillales</taxon>
        <taxon>Bacillaceae</taxon>
        <taxon>Caldibacillus</taxon>
    </lineage>
</organism>
<dbReference type="InterPro" id="IPR003830">
    <property type="entry name" value="ComA_synth"/>
</dbReference>
<dbReference type="Pfam" id="PF02679">
    <property type="entry name" value="ComA"/>
    <property type="match status" value="1"/>
</dbReference>
<dbReference type="SUPFAM" id="SSF102110">
    <property type="entry name" value="(2r)-phospho-3-sulfolactate synthase ComA"/>
    <property type="match status" value="1"/>
</dbReference>
<dbReference type="EC" id="4.4.1.19" evidence="2"/>
<dbReference type="EMBL" id="CCRF01000052">
    <property type="protein sequence ID" value="CEE01612.1"/>
    <property type="molecule type" value="Genomic_DNA"/>
</dbReference>
<evidence type="ECO:0000256" key="1">
    <source>
        <dbReference type="ARBA" id="ARBA00010424"/>
    </source>
</evidence>
<dbReference type="Proteomes" id="UP000040576">
    <property type="component" value="Unassembled WGS sequence"/>
</dbReference>
<keyword evidence="3" id="KW-1185">Reference proteome</keyword>
<gene>
    <name evidence="2" type="ORF">BT1A1_1786</name>
</gene>
<dbReference type="RefSeq" id="WP_034770169.1">
    <property type="nucleotide sequence ID" value="NZ_CCRF01000052.1"/>
</dbReference>
<evidence type="ECO:0000313" key="2">
    <source>
        <dbReference type="EMBL" id="CEE01612.1"/>
    </source>
</evidence>
<dbReference type="PANTHER" id="PTHR48413:SF1">
    <property type="entry name" value="PROTEIN HEAT-STRESS-ASSOCIATED 32"/>
    <property type="match status" value="1"/>
</dbReference>
<keyword evidence="2" id="KW-0456">Lyase</keyword>
<name>A0A090IV83_9BACI</name>
<protein>
    <submittedName>
        <fullName evidence="2">Phosphosulfolactate synthase</fullName>
        <ecNumber evidence="2">4.4.1.19</ecNumber>
    </submittedName>
</protein>
<dbReference type="GeneID" id="92961000"/>
<sequence>MNFLSIPKRKTGNRVCGITSVIDLGIPLGVLQSILEDYSPYIDFAKIGIGTAYVTPRLQEKINLYKAYHVKPFFGGTFFEKCYHQNKLKEYVQTLNEFEIEWIEISTGTLDIPLEERLQLISMLKNDFHCLAEVGSKDNSFDMPVDDWKQEIKLLLEAGSTYCITEGRDSGTSGIYEKNGEIKSNLIHELIKDIDVNKIIFEAPTPRHHMFFINEFGANVNLGNIKLTDVLALEAERCGLRSESFFMEG</sequence>
<dbReference type="PATRIC" id="fig|35841.6.peg.1716"/>
<comment type="similarity">
    <text evidence="1">Belongs to the phosphosulfolactate synthase family.</text>
</comment>
<dbReference type="AlphaFoldDB" id="A0A090IV83"/>
<accession>A0A090IV83</accession>
<evidence type="ECO:0000313" key="3">
    <source>
        <dbReference type="Proteomes" id="UP000040576"/>
    </source>
</evidence>
<dbReference type="InterPro" id="IPR013785">
    <property type="entry name" value="Aldolase_TIM"/>
</dbReference>
<dbReference type="GO" id="GO:0043817">
    <property type="term" value="F:phosphosulfolactate synthase activity"/>
    <property type="evidence" value="ECO:0007669"/>
    <property type="project" value="UniProtKB-EC"/>
</dbReference>